<dbReference type="InterPro" id="IPR036249">
    <property type="entry name" value="Thioredoxin-like_sf"/>
</dbReference>
<keyword evidence="3" id="KW-1185">Reference proteome</keyword>
<proteinExistence type="predicted"/>
<evidence type="ECO:0000259" key="1">
    <source>
        <dbReference type="Pfam" id="PF00462"/>
    </source>
</evidence>
<dbReference type="SUPFAM" id="SSF52833">
    <property type="entry name" value="Thioredoxin-like"/>
    <property type="match status" value="1"/>
</dbReference>
<organism evidence="2 3">
    <name type="scientific">Haematococcus lacustris</name>
    <name type="common">Green alga</name>
    <name type="synonym">Haematococcus pluvialis</name>
    <dbReference type="NCBI Taxonomy" id="44745"/>
    <lineage>
        <taxon>Eukaryota</taxon>
        <taxon>Viridiplantae</taxon>
        <taxon>Chlorophyta</taxon>
        <taxon>core chlorophytes</taxon>
        <taxon>Chlorophyceae</taxon>
        <taxon>CS clade</taxon>
        <taxon>Chlamydomonadales</taxon>
        <taxon>Haematococcaceae</taxon>
        <taxon>Haematococcus</taxon>
    </lineage>
</organism>
<reference evidence="2 3" key="1">
    <citation type="submission" date="2020-02" db="EMBL/GenBank/DDBJ databases">
        <title>Draft genome sequence of Haematococcus lacustris strain NIES-144.</title>
        <authorList>
            <person name="Morimoto D."/>
            <person name="Nakagawa S."/>
            <person name="Yoshida T."/>
            <person name="Sawayama S."/>
        </authorList>
    </citation>
    <scope>NUCLEOTIDE SEQUENCE [LARGE SCALE GENOMIC DNA]</scope>
    <source>
        <strain evidence="2 3">NIES-144</strain>
    </source>
</reference>
<dbReference type="AlphaFoldDB" id="A0A699Z3T2"/>
<comment type="caution">
    <text evidence="2">The sequence shown here is derived from an EMBL/GenBank/DDBJ whole genome shotgun (WGS) entry which is preliminary data.</text>
</comment>
<dbReference type="Proteomes" id="UP000485058">
    <property type="component" value="Unassembled WGS sequence"/>
</dbReference>
<sequence>MAPSQSDLSATLSKAQIVVCTTPACPYCKRAKAALADAGYAYAELDVSQSEAIRSAVQHTN</sequence>
<dbReference type="PROSITE" id="PS51354">
    <property type="entry name" value="GLUTAREDOXIN_2"/>
    <property type="match status" value="1"/>
</dbReference>
<accession>A0A699Z3T2</accession>
<dbReference type="EMBL" id="BLLF01000963">
    <property type="protein sequence ID" value="GFH16220.1"/>
    <property type="molecule type" value="Genomic_DNA"/>
</dbReference>
<evidence type="ECO:0000313" key="3">
    <source>
        <dbReference type="Proteomes" id="UP000485058"/>
    </source>
</evidence>
<evidence type="ECO:0000313" key="2">
    <source>
        <dbReference type="EMBL" id="GFH16220.1"/>
    </source>
</evidence>
<protein>
    <submittedName>
        <fullName evidence="2">Glutaredoxin-like protein</fullName>
    </submittedName>
</protein>
<dbReference type="InterPro" id="IPR002109">
    <property type="entry name" value="Glutaredoxin"/>
</dbReference>
<name>A0A699Z3T2_HAELA</name>
<dbReference type="Pfam" id="PF00462">
    <property type="entry name" value="Glutaredoxin"/>
    <property type="match status" value="1"/>
</dbReference>
<gene>
    <name evidence="2" type="ORF">HaLaN_12601</name>
</gene>
<dbReference type="CDD" id="cd02066">
    <property type="entry name" value="GRX_family"/>
    <property type="match status" value="1"/>
</dbReference>
<dbReference type="Gene3D" id="3.40.30.10">
    <property type="entry name" value="Glutaredoxin"/>
    <property type="match status" value="1"/>
</dbReference>
<feature type="domain" description="Glutaredoxin" evidence="1">
    <location>
        <begin position="17"/>
        <end position="59"/>
    </location>
</feature>